<feature type="compositionally biased region" description="Pro residues" evidence="1">
    <location>
        <begin position="105"/>
        <end position="116"/>
    </location>
</feature>
<keyword evidence="3" id="KW-1185">Reference proteome</keyword>
<feature type="compositionally biased region" description="Basic and acidic residues" evidence="1">
    <location>
        <begin position="322"/>
        <end position="344"/>
    </location>
</feature>
<evidence type="ECO:0000313" key="2">
    <source>
        <dbReference type="EMBL" id="KAF0316621.1"/>
    </source>
</evidence>
<feature type="compositionally biased region" description="Acidic residues" evidence="1">
    <location>
        <begin position="1"/>
        <end position="13"/>
    </location>
</feature>
<sequence length="545" mass="61527">MTSDESDLYDSDSEPGVATRTHHGPKSVQFDLSSSPSQFPEGIPRRRPSSRSHHRHRSTERPPNPFAPASAPFPVPGSRARPMPPHVQTQNLPQFSRSMGGNPFSPNPVEPSPPYYSYPSAAGYNYPPGQYPNSAPPRPPSSGHHRANPFDPSPRSYTDRESPYYGIPVPSQPQPIPRYEGRTPSRPKPRPIQPQSVDLEHVQRTMSSLLEREKARERQAMEAAQRERDIAVLSREMDRKMKLGFGEIRNELFQNDLNSEPGPPRSEYAMRMYTTPARSVDDRTYWAGRPGAPPPDLNQQEMDQLWEGRRQLDPKYANRIQGRQDPRLEFDRRSSFSSRLDPEQMQRAIQAGVEVALSELDNSYGAPSPLSQRPASTVYGTSPTARRHSQQMWPNGMYRAETMEPRSSPFAPPSPVEQRRAFDRHAADNPQTEADWVGRPRPRRRTEGMNITVQRSGAPGRSASHRDKPRSRPEIQMSGGRGPTYQDVGASTAVVRRIPADQVGPRRLYPNGYREPYFEEDTDSDESKAQTLARYPPPPVPDPPR</sequence>
<organism evidence="2 3">
    <name type="scientific">Colletotrichum asianum</name>
    <dbReference type="NCBI Taxonomy" id="702518"/>
    <lineage>
        <taxon>Eukaryota</taxon>
        <taxon>Fungi</taxon>
        <taxon>Dikarya</taxon>
        <taxon>Ascomycota</taxon>
        <taxon>Pezizomycotina</taxon>
        <taxon>Sordariomycetes</taxon>
        <taxon>Hypocreomycetidae</taxon>
        <taxon>Glomerellales</taxon>
        <taxon>Glomerellaceae</taxon>
        <taxon>Colletotrichum</taxon>
        <taxon>Colletotrichum gloeosporioides species complex</taxon>
    </lineage>
</organism>
<feature type="region of interest" description="Disordered" evidence="1">
    <location>
        <begin position="316"/>
        <end position="345"/>
    </location>
</feature>
<feature type="compositionally biased region" description="Pro residues" evidence="1">
    <location>
        <begin position="62"/>
        <end position="75"/>
    </location>
</feature>
<accession>A0A8H3VUB1</accession>
<comment type="caution">
    <text evidence="2">The sequence shown here is derived from an EMBL/GenBank/DDBJ whole genome shotgun (WGS) entry which is preliminary data.</text>
</comment>
<name>A0A8H3VUB1_9PEZI</name>
<evidence type="ECO:0000256" key="1">
    <source>
        <dbReference type="SAM" id="MobiDB-lite"/>
    </source>
</evidence>
<dbReference type="AlphaFoldDB" id="A0A8H3VUB1"/>
<feature type="compositionally biased region" description="Basic residues" evidence="1">
    <location>
        <begin position="45"/>
        <end position="58"/>
    </location>
</feature>
<feature type="region of interest" description="Disordered" evidence="1">
    <location>
        <begin position="364"/>
        <end position="545"/>
    </location>
</feature>
<reference evidence="2 3" key="1">
    <citation type="submission" date="2019-12" db="EMBL/GenBank/DDBJ databases">
        <title>A genome sequence resource for the geographically widespread anthracnose pathogen Colletotrichum asianum.</title>
        <authorList>
            <person name="Meng Y."/>
        </authorList>
    </citation>
    <scope>NUCLEOTIDE SEQUENCE [LARGE SCALE GENOMIC DNA]</scope>
    <source>
        <strain evidence="2 3">ICMP 18580</strain>
    </source>
</reference>
<feature type="compositionally biased region" description="Low complexity" evidence="1">
    <location>
        <begin position="117"/>
        <end position="128"/>
    </location>
</feature>
<evidence type="ECO:0000313" key="3">
    <source>
        <dbReference type="Proteomes" id="UP000434172"/>
    </source>
</evidence>
<feature type="compositionally biased region" description="Polar residues" evidence="1">
    <location>
        <begin position="87"/>
        <end position="99"/>
    </location>
</feature>
<protein>
    <submittedName>
        <fullName evidence="2">Uncharacterized protein</fullName>
    </submittedName>
</protein>
<feature type="region of interest" description="Disordered" evidence="1">
    <location>
        <begin position="1"/>
        <end position="200"/>
    </location>
</feature>
<dbReference type="Proteomes" id="UP000434172">
    <property type="component" value="Unassembled WGS sequence"/>
</dbReference>
<feature type="compositionally biased region" description="Polar residues" evidence="1">
    <location>
        <begin position="369"/>
        <end position="384"/>
    </location>
</feature>
<proteinExistence type="predicted"/>
<feature type="compositionally biased region" description="Pro residues" evidence="1">
    <location>
        <begin position="535"/>
        <end position="545"/>
    </location>
</feature>
<feature type="compositionally biased region" description="Basic and acidic residues" evidence="1">
    <location>
        <begin position="464"/>
        <end position="473"/>
    </location>
</feature>
<gene>
    <name evidence="2" type="ORF">GQ607_016152</name>
</gene>
<dbReference type="OrthoDB" id="4842387at2759"/>
<dbReference type="EMBL" id="WOWK01000153">
    <property type="protein sequence ID" value="KAF0316621.1"/>
    <property type="molecule type" value="Genomic_DNA"/>
</dbReference>
<feature type="compositionally biased region" description="Basic and acidic residues" evidence="1">
    <location>
        <begin position="417"/>
        <end position="427"/>
    </location>
</feature>